<dbReference type="PANTHER" id="PTHR43664:SF1">
    <property type="entry name" value="BETA-METHYLMALYL-COA DEHYDRATASE"/>
    <property type="match status" value="1"/>
</dbReference>
<name>A0A930VGK6_9ACTN</name>
<gene>
    <name evidence="1" type="ORF">ISU10_00370</name>
</gene>
<dbReference type="PANTHER" id="PTHR43664">
    <property type="entry name" value="MONOAMINE OXIDASE-RELATED"/>
    <property type="match status" value="1"/>
</dbReference>
<dbReference type="Pfam" id="PF19315">
    <property type="entry name" value="MC_hydratase"/>
    <property type="match status" value="1"/>
</dbReference>
<dbReference type="GO" id="GO:0016829">
    <property type="term" value="F:lyase activity"/>
    <property type="evidence" value="ECO:0007669"/>
    <property type="project" value="InterPro"/>
</dbReference>
<dbReference type="Gene3D" id="3.10.129.10">
    <property type="entry name" value="Hotdog Thioesterase"/>
    <property type="match status" value="1"/>
</dbReference>
<sequence length="214" mass="23165">MSGNATVCGCATGRVCQVTSEVRRLTVKHQTFKVRSVNEGTAPQAATVHPAVLGRFLDDFTPGDVYQHPFGRTISEADSTWFTLLTCNTNQNHFNKHLAQTNPVSEGRLIVNSGLTVALVLGLSVIDMSQNAVANLGWTDIRLTHPVYVGDTIYAESTVLGVRESASRPGFGILTMRTRGLNQDGVDVVTWERSVLVPTKASGIGQDYFPTSSR</sequence>
<dbReference type="InterPro" id="IPR029069">
    <property type="entry name" value="HotDog_dom_sf"/>
</dbReference>
<dbReference type="CDD" id="cd03451">
    <property type="entry name" value="FkbR2"/>
    <property type="match status" value="1"/>
</dbReference>
<dbReference type="InterPro" id="IPR048274">
    <property type="entry name" value="MC_hydratase"/>
</dbReference>
<organism evidence="1 2">
    <name type="scientific">Nocardioides agariphilus</name>
    <dbReference type="NCBI Taxonomy" id="433664"/>
    <lineage>
        <taxon>Bacteria</taxon>
        <taxon>Bacillati</taxon>
        <taxon>Actinomycetota</taxon>
        <taxon>Actinomycetes</taxon>
        <taxon>Propionibacteriales</taxon>
        <taxon>Nocardioidaceae</taxon>
        <taxon>Nocardioides</taxon>
    </lineage>
</organism>
<evidence type="ECO:0000313" key="1">
    <source>
        <dbReference type="EMBL" id="MBF4766218.1"/>
    </source>
</evidence>
<proteinExistence type="predicted"/>
<dbReference type="SUPFAM" id="SSF54637">
    <property type="entry name" value="Thioesterase/thiol ester dehydrase-isomerase"/>
    <property type="match status" value="1"/>
</dbReference>
<protein>
    <submittedName>
        <fullName evidence="1">MaoC family dehydratase</fullName>
    </submittedName>
</protein>
<comment type="caution">
    <text evidence="1">The sequence shown here is derived from an EMBL/GenBank/DDBJ whole genome shotgun (WGS) entry which is preliminary data.</text>
</comment>
<dbReference type="AlphaFoldDB" id="A0A930VGK6"/>
<dbReference type="Proteomes" id="UP000660668">
    <property type="component" value="Unassembled WGS sequence"/>
</dbReference>
<evidence type="ECO:0000313" key="2">
    <source>
        <dbReference type="Proteomes" id="UP000660668"/>
    </source>
</evidence>
<reference evidence="1" key="1">
    <citation type="submission" date="2020-11" db="EMBL/GenBank/DDBJ databases">
        <title>Nocardioides cynanchi sp. nov., isolated from soil of rhizosphere of Cynanchum wilfordii.</title>
        <authorList>
            <person name="Lee J.-S."/>
            <person name="Suh M.K."/>
            <person name="Kim J.-S."/>
        </authorList>
    </citation>
    <scope>NUCLEOTIDE SEQUENCE</scope>
    <source>
        <strain evidence="1">KCTC 19276</strain>
    </source>
</reference>
<keyword evidence="2" id="KW-1185">Reference proteome</keyword>
<dbReference type="EMBL" id="JADKPO010000001">
    <property type="protein sequence ID" value="MBF4766218.1"/>
    <property type="molecule type" value="Genomic_DNA"/>
</dbReference>
<accession>A0A930VGK6</accession>
<dbReference type="InterPro" id="IPR052342">
    <property type="entry name" value="MCH/BMMD"/>
</dbReference>